<evidence type="ECO:0000259" key="6">
    <source>
        <dbReference type="PROSITE" id="PS50045"/>
    </source>
</evidence>
<dbReference type="SUPFAM" id="SSF55781">
    <property type="entry name" value="GAF domain-like"/>
    <property type="match status" value="2"/>
</dbReference>
<keyword evidence="1" id="KW-0547">Nucleotide-binding</keyword>
<dbReference type="Proteomes" id="UP001167796">
    <property type="component" value="Unassembled WGS sequence"/>
</dbReference>
<dbReference type="PANTHER" id="PTHR32071">
    <property type="entry name" value="TRANSCRIPTIONAL REGULATORY PROTEIN"/>
    <property type="match status" value="1"/>
</dbReference>
<dbReference type="PROSITE" id="PS00688">
    <property type="entry name" value="SIGMA54_INTERACT_3"/>
    <property type="match status" value="1"/>
</dbReference>
<dbReference type="SUPFAM" id="SSF46689">
    <property type="entry name" value="Homeodomain-like"/>
    <property type="match status" value="1"/>
</dbReference>
<dbReference type="InterPro" id="IPR025662">
    <property type="entry name" value="Sigma_54_int_dom_ATP-bd_1"/>
</dbReference>
<dbReference type="PROSITE" id="PS50045">
    <property type="entry name" value="SIGMA54_INTERACT_4"/>
    <property type="match status" value="1"/>
</dbReference>
<feature type="domain" description="Sigma-54 factor interaction" evidence="6">
    <location>
        <begin position="392"/>
        <end position="621"/>
    </location>
</feature>
<dbReference type="InterPro" id="IPR003593">
    <property type="entry name" value="AAA+_ATPase"/>
</dbReference>
<dbReference type="EMBL" id="JAUQSX010000013">
    <property type="protein sequence ID" value="MDO7848823.1"/>
    <property type="molecule type" value="Genomic_DNA"/>
</dbReference>
<organism evidence="7 8">
    <name type="scientific">Hymenobacter mellowenesis</name>
    <dbReference type="NCBI Taxonomy" id="3063995"/>
    <lineage>
        <taxon>Bacteria</taxon>
        <taxon>Pseudomonadati</taxon>
        <taxon>Bacteroidota</taxon>
        <taxon>Cytophagia</taxon>
        <taxon>Cytophagales</taxon>
        <taxon>Hymenobacteraceae</taxon>
        <taxon>Hymenobacter</taxon>
    </lineage>
</organism>
<dbReference type="Gene3D" id="1.10.8.60">
    <property type="match status" value="1"/>
</dbReference>
<dbReference type="Pfam" id="PF25601">
    <property type="entry name" value="AAA_lid_14"/>
    <property type="match status" value="1"/>
</dbReference>
<accession>A0ABT9AGY3</accession>
<gene>
    <name evidence="7" type="ORF">Q5H92_20835</name>
</gene>
<dbReference type="InterPro" id="IPR027417">
    <property type="entry name" value="P-loop_NTPase"/>
</dbReference>
<dbReference type="InterPro" id="IPR003018">
    <property type="entry name" value="GAF"/>
</dbReference>
<dbReference type="InterPro" id="IPR029016">
    <property type="entry name" value="GAF-like_dom_sf"/>
</dbReference>
<dbReference type="Pfam" id="PF02954">
    <property type="entry name" value="HTH_8"/>
    <property type="match status" value="1"/>
</dbReference>
<dbReference type="PANTHER" id="PTHR32071:SF57">
    <property type="entry name" value="C4-DICARBOXYLATE TRANSPORT TRANSCRIPTIONAL REGULATORY PROTEIN DCTD"/>
    <property type="match status" value="1"/>
</dbReference>
<dbReference type="SMART" id="SM00382">
    <property type="entry name" value="AAA"/>
    <property type="match status" value="1"/>
</dbReference>
<dbReference type="InterPro" id="IPR002078">
    <property type="entry name" value="Sigma_54_int"/>
</dbReference>
<dbReference type="Pfam" id="PF01590">
    <property type="entry name" value="GAF"/>
    <property type="match status" value="2"/>
</dbReference>
<dbReference type="RefSeq" id="WP_305013491.1">
    <property type="nucleotide sequence ID" value="NZ_JAUQSX010000013.1"/>
</dbReference>
<comment type="caution">
    <text evidence="7">The sequence shown here is derived from an EMBL/GenBank/DDBJ whole genome shotgun (WGS) entry which is preliminary data.</text>
</comment>
<dbReference type="SUPFAM" id="SSF52540">
    <property type="entry name" value="P-loop containing nucleoside triphosphate hydrolases"/>
    <property type="match status" value="1"/>
</dbReference>
<dbReference type="Pfam" id="PF00158">
    <property type="entry name" value="Sigma54_activat"/>
    <property type="match status" value="1"/>
</dbReference>
<keyword evidence="2" id="KW-0067">ATP-binding</keyword>
<dbReference type="Gene3D" id="1.10.10.60">
    <property type="entry name" value="Homeodomain-like"/>
    <property type="match status" value="1"/>
</dbReference>
<proteinExistence type="predicted"/>
<dbReference type="Gene3D" id="3.30.450.40">
    <property type="match status" value="2"/>
</dbReference>
<dbReference type="InterPro" id="IPR058031">
    <property type="entry name" value="AAA_lid_NorR"/>
</dbReference>
<dbReference type="Gene3D" id="3.40.50.300">
    <property type="entry name" value="P-loop containing nucleotide triphosphate hydrolases"/>
    <property type="match status" value="1"/>
</dbReference>
<evidence type="ECO:0000256" key="3">
    <source>
        <dbReference type="ARBA" id="ARBA00023015"/>
    </source>
</evidence>
<dbReference type="InterPro" id="IPR025943">
    <property type="entry name" value="Sigma_54_int_dom_ATP-bd_2"/>
</dbReference>
<evidence type="ECO:0000313" key="8">
    <source>
        <dbReference type="Proteomes" id="UP001167796"/>
    </source>
</evidence>
<evidence type="ECO:0000256" key="5">
    <source>
        <dbReference type="ARBA" id="ARBA00023163"/>
    </source>
</evidence>
<evidence type="ECO:0000313" key="7">
    <source>
        <dbReference type="EMBL" id="MDO7848823.1"/>
    </source>
</evidence>
<dbReference type="CDD" id="cd00009">
    <property type="entry name" value="AAA"/>
    <property type="match status" value="1"/>
</dbReference>
<evidence type="ECO:0000256" key="4">
    <source>
        <dbReference type="ARBA" id="ARBA00023125"/>
    </source>
</evidence>
<keyword evidence="5" id="KW-0804">Transcription</keyword>
<keyword evidence="4" id="KW-0238">DNA-binding</keyword>
<keyword evidence="8" id="KW-1185">Reference proteome</keyword>
<evidence type="ECO:0000256" key="1">
    <source>
        <dbReference type="ARBA" id="ARBA00022741"/>
    </source>
</evidence>
<name>A0ABT9AGY3_9BACT</name>
<dbReference type="InterPro" id="IPR025944">
    <property type="entry name" value="Sigma_54_int_dom_CS"/>
</dbReference>
<dbReference type="InterPro" id="IPR009057">
    <property type="entry name" value="Homeodomain-like_sf"/>
</dbReference>
<dbReference type="PROSITE" id="PS00676">
    <property type="entry name" value="SIGMA54_INTERACT_2"/>
    <property type="match status" value="1"/>
</dbReference>
<dbReference type="PROSITE" id="PS00675">
    <property type="entry name" value="SIGMA54_INTERACT_1"/>
    <property type="match status" value="1"/>
</dbReference>
<evidence type="ECO:0000256" key="2">
    <source>
        <dbReference type="ARBA" id="ARBA00022840"/>
    </source>
</evidence>
<dbReference type="InterPro" id="IPR002197">
    <property type="entry name" value="HTH_Fis"/>
</dbReference>
<protein>
    <submittedName>
        <fullName evidence="7">Sigma-54-dependent Fis family transcriptional regulator</fullName>
    </submittedName>
</protein>
<sequence>MPTTDETLLLHLNEAIATIRDKDQLFKVVTTKLRLIFPFDLIGINIFDETLQYKRLFLRDYYGVDEAPPVPEGMEQFSPIAGTPIEVLVADPRVRQFTPKEYMANYPHYAPYNKFEKLGVKHLTAVPLHIAGRLTGFLTLASRRVPNLTAADEKLLEKIGSLIAVAVANTLAFEEVARREQERTLQLNITNTLLSVKQRVPLFRAVAESLSQVIPFDYFGLRVQRAGRQEPFEGFAEFSRHNDPRAPLQALDPHRQHGLNQLDISAMYQQMTELLQSPGLYSADDFRELARRYPLMRRVYEEYGTRAMLIVPIWRRTDGAAVLILSSSNSTGFRTEDLATMVSLTPQIALALDNLFAFEQIEELKAQVEQERTYLVDEINTSARFGADSGTFIGSSPALQLVERRISLVAPTDTTVLISGETGTGKELVARELHNATPRHARALIKLNCAALPAQLIESELFGHEKGAFTGAVERRIGKFELANGGSIFLDEIGELPLDLQAKLLRVLQEREFERLGGTKVLHSDARVIAATNRVLADEVAAGRFRADLYYRLNVFPIELAPLRERREDIEPLLRHFVQRLSKRLGKPIRQVRPADLAALQAYSWPGNIRELEHVLEQSIIVSQGPFLEFAGFAGAPLMLAAPAALAAPTTTGIKTLKEQERDHILAALTQTGGRVSGAQGAALLLDINPKTLEARMKKLGIRRMVGVG</sequence>
<dbReference type="SMART" id="SM00065">
    <property type="entry name" value="GAF"/>
    <property type="match status" value="2"/>
</dbReference>
<keyword evidence="3" id="KW-0805">Transcription regulation</keyword>
<reference evidence="7" key="1">
    <citation type="submission" date="2023-07" db="EMBL/GenBank/DDBJ databases">
        <authorList>
            <person name="Kim M.K."/>
        </authorList>
    </citation>
    <scope>NUCLEOTIDE SEQUENCE</scope>
    <source>
        <strain evidence="7">M29</strain>
    </source>
</reference>